<gene>
    <name evidence="1" type="ORF">WMO63_05655</name>
</gene>
<reference evidence="1 2" key="1">
    <citation type="submission" date="2024-03" db="EMBL/GenBank/DDBJ databases">
        <title>Human intestinal bacterial collection.</title>
        <authorList>
            <person name="Pauvert C."/>
            <person name="Hitch T.C.A."/>
            <person name="Clavel T."/>
        </authorList>
    </citation>
    <scope>NUCLEOTIDE SEQUENCE [LARGE SCALE GENOMIC DNA]</scope>
    <source>
        <strain evidence="1 2">CLA-SR-H024</strain>
    </source>
</reference>
<accession>A0ABV1EVN8</accession>
<proteinExistence type="predicted"/>
<name>A0ABV1EVN8_9BACI</name>
<evidence type="ECO:0000313" key="2">
    <source>
        <dbReference type="Proteomes" id="UP001465426"/>
    </source>
</evidence>
<keyword evidence="2" id="KW-1185">Reference proteome</keyword>
<sequence length="53" mass="5421">MRIGVFCVGGLIGVRVSESGGVGGKGGELEVKVGKVGKVGKLQVKVRKLQVKV</sequence>
<dbReference type="EMBL" id="JBBMFN010000008">
    <property type="protein sequence ID" value="MEQ2465157.1"/>
    <property type="molecule type" value="Genomic_DNA"/>
</dbReference>
<protein>
    <submittedName>
        <fullName evidence="1">Uncharacterized protein</fullName>
    </submittedName>
</protein>
<comment type="caution">
    <text evidence="1">The sequence shown here is derived from an EMBL/GenBank/DDBJ whole genome shotgun (WGS) entry which is preliminary data.</text>
</comment>
<evidence type="ECO:0000313" key="1">
    <source>
        <dbReference type="EMBL" id="MEQ2465157.1"/>
    </source>
</evidence>
<dbReference type="Proteomes" id="UP001465426">
    <property type="component" value="Unassembled WGS sequence"/>
</dbReference>
<organism evidence="1 2">
    <name type="scientific">Niallia hominis</name>
    <dbReference type="NCBI Taxonomy" id="3133173"/>
    <lineage>
        <taxon>Bacteria</taxon>
        <taxon>Bacillati</taxon>
        <taxon>Bacillota</taxon>
        <taxon>Bacilli</taxon>
        <taxon>Bacillales</taxon>
        <taxon>Bacillaceae</taxon>
        <taxon>Niallia</taxon>
    </lineage>
</organism>